<dbReference type="GO" id="GO:0043565">
    <property type="term" value="F:sequence-specific DNA binding"/>
    <property type="evidence" value="ECO:0007669"/>
    <property type="project" value="InterPro"/>
</dbReference>
<feature type="domain" description="HTH araC/xylS-type" evidence="13">
    <location>
        <begin position="1254"/>
        <end position="1353"/>
    </location>
</feature>
<dbReference type="Pfam" id="PF07494">
    <property type="entry name" value="Reg_prop"/>
    <property type="match status" value="8"/>
</dbReference>
<dbReference type="InterPro" id="IPR036890">
    <property type="entry name" value="HATPase_C_sf"/>
</dbReference>
<dbReference type="SMART" id="SM00387">
    <property type="entry name" value="HATPase_c"/>
    <property type="match status" value="1"/>
</dbReference>
<dbReference type="Pfam" id="PF07495">
    <property type="entry name" value="Y_Y_Y"/>
    <property type="match status" value="1"/>
</dbReference>
<feature type="modified residue" description="4-aspartylphosphate" evidence="12">
    <location>
        <position position="1155"/>
    </location>
</feature>
<keyword evidence="17" id="KW-1185">Reference proteome</keyword>
<gene>
    <name evidence="16" type="ORF">SAMN05661044_02393</name>
</gene>
<dbReference type="SUPFAM" id="SSF63829">
    <property type="entry name" value="Calcium-dependent phosphotriesterase"/>
    <property type="match status" value="2"/>
</dbReference>
<dbReference type="SUPFAM" id="SSF52172">
    <property type="entry name" value="CheY-like"/>
    <property type="match status" value="1"/>
</dbReference>
<evidence type="ECO:0000256" key="2">
    <source>
        <dbReference type="ARBA" id="ARBA00012438"/>
    </source>
</evidence>
<evidence type="ECO:0000256" key="11">
    <source>
        <dbReference type="ARBA" id="ARBA00023163"/>
    </source>
</evidence>
<dbReference type="Gene3D" id="3.30.565.10">
    <property type="entry name" value="Histidine kinase-like ATPase, C-terminal domain"/>
    <property type="match status" value="1"/>
</dbReference>
<dbReference type="FunFam" id="3.30.565.10:FF:000037">
    <property type="entry name" value="Hybrid sensor histidine kinase/response regulator"/>
    <property type="match status" value="1"/>
</dbReference>
<dbReference type="PRINTS" id="PR00344">
    <property type="entry name" value="BCTRLSENSOR"/>
</dbReference>
<dbReference type="InterPro" id="IPR011006">
    <property type="entry name" value="CheY-like_superfamily"/>
</dbReference>
<dbReference type="InterPro" id="IPR011123">
    <property type="entry name" value="Y_Y_Y"/>
</dbReference>
<evidence type="ECO:0000256" key="3">
    <source>
        <dbReference type="ARBA" id="ARBA00022553"/>
    </source>
</evidence>
<evidence type="ECO:0000313" key="17">
    <source>
        <dbReference type="Proteomes" id="UP000199421"/>
    </source>
</evidence>
<dbReference type="Pfam" id="PF02518">
    <property type="entry name" value="HATPase_c"/>
    <property type="match status" value="1"/>
</dbReference>
<dbReference type="Pfam" id="PF00512">
    <property type="entry name" value="HisKA"/>
    <property type="match status" value="1"/>
</dbReference>
<dbReference type="Gene3D" id="2.60.40.10">
    <property type="entry name" value="Immunoglobulins"/>
    <property type="match status" value="1"/>
</dbReference>
<dbReference type="Gene3D" id="1.10.10.60">
    <property type="entry name" value="Homeodomain-like"/>
    <property type="match status" value="1"/>
</dbReference>
<keyword evidence="11" id="KW-0804">Transcription</keyword>
<dbReference type="Gene3D" id="2.130.10.10">
    <property type="entry name" value="YVTN repeat-like/Quinoprotein amine dehydrogenase"/>
    <property type="match status" value="3"/>
</dbReference>
<dbReference type="InterPro" id="IPR018060">
    <property type="entry name" value="HTH_AraC"/>
</dbReference>
<evidence type="ECO:0000256" key="6">
    <source>
        <dbReference type="ARBA" id="ARBA00022777"/>
    </source>
</evidence>
<organism evidence="16 17">
    <name type="scientific">Olivibacter domesticus</name>
    <name type="common">Pseudosphingobacterium domesticum</name>
    <dbReference type="NCBI Taxonomy" id="407022"/>
    <lineage>
        <taxon>Bacteria</taxon>
        <taxon>Pseudomonadati</taxon>
        <taxon>Bacteroidota</taxon>
        <taxon>Sphingobacteriia</taxon>
        <taxon>Sphingobacteriales</taxon>
        <taxon>Sphingobacteriaceae</taxon>
        <taxon>Olivibacter</taxon>
    </lineage>
</organism>
<dbReference type="PROSITE" id="PS50110">
    <property type="entry name" value="RESPONSE_REGULATORY"/>
    <property type="match status" value="1"/>
</dbReference>
<evidence type="ECO:0000256" key="4">
    <source>
        <dbReference type="ARBA" id="ARBA00022679"/>
    </source>
</evidence>
<keyword evidence="8" id="KW-0902">Two-component regulatory system</keyword>
<evidence type="ECO:0000256" key="5">
    <source>
        <dbReference type="ARBA" id="ARBA00022741"/>
    </source>
</evidence>
<evidence type="ECO:0000313" key="16">
    <source>
        <dbReference type="EMBL" id="SEL40534.1"/>
    </source>
</evidence>
<dbReference type="InterPro" id="IPR011110">
    <property type="entry name" value="Reg_prop"/>
</dbReference>
<dbReference type="Gene3D" id="1.10.287.130">
    <property type="match status" value="1"/>
</dbReference>
<dbReference type="InterPro" id="IPR015943">
    <property type="entry name" value="WD40/YVTN_repeat-like_dom_sf"/>
</dbReference>
<dbReference type="GO" id="GO:0005524">
    <property type="term" value="F:ATP binding"/>
    <property type="evidence" value="ECO:0007669"/>
    <property type="project" value="UniProtKB-KW"/>
</dbReference>
<feature type="domain" description="Histidine kinase" evidence="14">
    <location>
        <begin position="852"/>
        <end position="1072"/>
    </location>
</feature>
<feature type="domain" description="Response regulatory" evidence="15">
    <location>
        <begin position="1107"/>
        <end position="1222"/>
    </location>
</feature>
<evidence type="ECO:0000256" key="7">
    <source>
        <dbReference type="ARBA" id="ARBA00022840"/>
    </source>
</evidence>
<dbReference type="EMBL" id="FOAF01000002">
    <property type="protein sequence ID" value="SEL40534.1"/>
    <property type="molecule type" value="Genomic_DNA"/>
</dbReference>
<keyword evidence="3 12" id="KW-0597">Phosphoprotein</keyword>
<dbReference type="InterPro" id="IPR003594">
    <property type="entry name" value="HATPase_dom"/>
</dbReference>
<dbReference type="PANTHER" id="PTHR43547:SF2">
    <property type="entry name" value="HYBRID SIGNAL TRANSDUCTION HISTIDINE KINASE C"/>
    <property type="match status" value="1"/>
</dbReference>
<evidence type="ECO:0000256" key="1">
    <source>
        <dbReference type="ARBA" id="ARBA00000085"/>
    </source>
</evidence>
<dbReference type="PROSITE" id="PS50109">
    <property type="entry name" value="HIS_KIN"/>
    <property type="match status" value="1"/>
</dbReference>
<dbReference type="STRING" id="407022.SAMN05661044_02393"/>
<dbReference type="InterPro" id="IPR004358">
    <property type="entry name" value="Sig_transdc_His_kin-like_C"/>
</dbReference>
<dbReference type="Pfam" id="PF00072">
    <property type="entry name" value="Response_reg"/>
    <property type="match status" value="1"/>
</dbReference>
<dbReference type="Pfam" id="PF12833">
    <property type="entry name" value="HTH_18"/>
    <property type="match status" value="1"/>
</dbReference>
<dbReference type="SMART" id="SM00388">
    <property type="entry name" value="HisKA"/>
    <property type="match status" value="1"/>
</dbReference>
<dbReference type="PROSITE" id="PS00041">
    <property type="entry name" value="HTH_ARAC_FAMILY_1"/>
    <property type="match status" value="1"/>
</dbReference>
<keyword evidence="6 16" id="KW-0418">Kinase</keyword>
<dbReference type="InterPro" id="IPR005467">
    <property type="entry name" value="His_kinase_dom"/>
</dbReference>
<evidence type="ECO:0000259" key="15">
    <source>
        <dbReference type="PROSITE" id="PS50110"/>
    </source>
</evidence>
<dbReference type="CDD" id="cd00082">
    <property type="entry name" value="HisKA"/>
    <property type="match status" value="1"/>
</dbReference>
<dbReference type="SMART" id="SM00342">
    <property type="entry name" value="HTH_ARAC"/>
    <property type="match status" value="1"/>
</dbReference>
<dbReference type="InterPro" id="IPR018062">
    <property type="entry name" value="HTH_AraC-typ_CS"/>
</dbReference>
<dbReference type="InterPro" id="IPR013783">
    <property type="entry name" value="Ig-like_fold"/>
</dbReference>
<name>A0A1H7PYL7_OLID1</name>
<dbReference type="EC" id="2.7.13.3" evidence="2"/>
<evidence type="ECO:0000259" key="13">
    <source>
        <dbReference type="PROSITE" id="PS01124"/>
    </source>
</evidence>
<dbReference type="SUPFAM" id="SSF47384">
    <property type="entry name" value="Homodimeric domain of signal transducing histidine kinase"/>
    <property type="match status" value="1"/>
</dbReference>
<reference evidence="17" key="1">
    <citation type="submission" date="2016-10" db="EMBL/GenBank/DDBJ databases">
        <authorList>
            <person name="Varghese N."/>
            <person name="Submissions S."/>
        </authorList>
    </citation>
    <scope>NUCLEOTIDE SEQUENCE [LARGE SCALE GENOMIC DNA]</scope>
    <source>
        <strain evidence="17">DSM 18733</strain>
    </source>
</reference>
<dbReference type="InterPro" id="IPR009057">
    <property type="entry name" value="Homeodomain-like_sf"/>
</dbReference>
<keyword evidence="7" id="KW-0067">ATP-binding</keyword>
<dbReference type="SUPFAM" id="SSF46689">
    <property type="entry name" value="Homeodomain-like"/>
    <property type="match status" value="1"/>
</dbReference>
<dbReference type="InterPro" id="IPR003661">
    <property type="entry name" value="HisK_dim/P_dom"/>
</dbReference>
<dbReference type="GO" id="GO:0000155">
    <property type="term" value="F:phosphorelay sensor kinase activity"/>
    <property type="evidence" value="ECO:0007669"/>
    <property type="project" value="InterPro"/>
</dbReference>
<dbReference type="SMART" id="SM00448">
    <property type="entry name" value="REC"/>
    <property type="match status" value="1"/>
</dbReference>
<evidence type="ECO:0000256" key="10">
    <source>
        <dbReference type="ARBA" id="ARBA00023125"/>
    </source>
</evidence>
<evidence type="ECO:0000259" key="14">
    <source>
        <dbReference type="PROSITE" id="PS50109"/>
    </source>
</evidence>
<evidence type="ECO:0000256" key="9">
    <source>
        <dbReference type="ARBA" id="ARBA00023015"/>
    </source>
</evidence>
<dbReference type="InterPro" id="IPR036097">
    <property type="entry name" value="HisK_dim/P_sf"/>
</dbReference>
<keyword evidence="9" id="KW-0805">Transcription regulation</keyword>
<keyword evidence="5" id="KW-0547">Nucleotide-binding</keyword>
<evidence type="ECO:0000256" key="8">
    <source>
        <dbReference type="ARBA" id="ARBA00023012"/>
    </source>
</evidence>
<dbReference type="Proteomes" id="UP000199421">
    <property type="component" value="Unassembled WGS sequence"/>
</dbReference>
<dbReference type="Gene3D" id="3.40.50.2300">
    <property type="match status" value="1"/>
</dbReference>
<protein>
    <recommendedName>
        <fullName evidence="2">histidine kinase</fullName>
        <ecNumber evidence="2">2.7.13.3</ecNumber>
    </recommendedName>
</protein>
<keyword evidence="10" id="KW-0238">DNA-binding</keyword>
<comment type="catalytic activity">
    <reaction evidence="1">
        <text>ATP + protein L-histidine = ADP + protein N-phospho-L-histidine.</text>
        <dbReference type="EC" id="2.7.13.3"/>
    </reaction>
</comment>
<dbReference type="FunFam" id="1.10.287.130:FF:000045">
    <property type="entry name" value="Two-component system sensor histidine kinase/response regulator"/>
    <property type="match status" value="1"/>
</dbReference>
<dbReference type="InterPro" id="IPR001789">
    <property type="entry name" value="Sig_transdc_resp-reg_receiver"/>
</dbReference>
<accession>A0A1H7PYL7</accession>
<sequence length="1354" mass="154476">MLRIALYTLVLTFCYAMTTLALPLDNIRFYQLNEQHGLSNNHISAIIKDSLGFLWFGTSAGLNRYDGQQIKVYRHSNTNPRSINDNNVNSLFIGPDHKLWVKTKKGINIYEDRQENFIRNIDSALNTYGLPADDILQMTQDRQGFFWFLTAENGLFRYDTVKKQSVRFTTKQTKRITGMALSKENKALHLIYANGLIETIDGRSLKSLRHNTSVIKAIKNQRDATFKLFCDRDDDLWAYAADMPLGIYYIKKGTVDALHIHHASKPASLNTDVVTHITEDENNNIWLATDHGGINLLHKKDFTISYILHHDANSSTIAQNSTISLYKDNQQIIWIGTYKQGLSYYHKQLFLFPLVNKQSGLPFEDVNRFVEDRHGNLWIGTNGGGLLYFDRAKNHFESYKQTSSPHSLSSNIIVSMLLDTNHNLWLGTYYGGLNVFDGKTFKRYPVGLAKGQRPQDNSIWELYQDSRKRIWVGTLSDGLYYYNASEDRFVALNDERIPKYISAITEDRNGNLWVGGAQGIVVLNQSNKIIHTFIAGTKKNSLSNNYISDLLEDKQGRMWVATQDGLNLYKPSIKGFQTLRSSDGLPDNFTLNLLEDKQGKLWISTLKGLSCINYSGTDHELLDIKNYHTQDGLQGLSFNENAAFKTKANELIFGGAAGFNIIVPENIPSLQKVFNPVITEFSLFNKALEIDKEYQGRFILTNSPTYTKSISLNYDQNIFTITFSPLDYIAKEHRRFIYQLKGFNNNWLPDEGDHKITFTNLDPGVYEFKVKASLDNGQWSAPYTLLHIEIAPPFWKTPLAYLAYILLIITVLLLIRHIEKQRQKSRFKLQQEREEYKRTIEMDRSKTQFFTNISHEFRTPLSLVIAPIDKLLEENPSDSQKVHLQTMKRNAKRLLNLINQLLDLKKVDSNKLKLDLSLGDIVSLIKEHVDSFTDLAVTKHIELLFHSNKSSLYTYFDYEKLERITFNLLSNALKFTDKNGKVEVSLVVSDTEPPHELQIKVTDTGIGIPAFQQEKIFERYFQHIPSHKLYNQGNGIGLSITHDYVQLLGGTIKLHSEEHIGSTFTIILPLSSSTEKVFALPIPSSEDSLEPIPQESGEKENSRKLPSILLVDNDKDLIFYLSENLKYKFHLDYSFDAQTAWTKALAQHPDLIISDIQMPGDSGIELCRKIKGDTRTRHIPVILLTAYSDADIQISATNAGASDYIIKPFHFQLLISKIDNHLKQKSLLEKTYKKQLEVIPSVTAIESADEKFLRHAAKITEDNVSNSAFSVEDLAAALNISRVGLYKRLLALNGHTPSEFIRNIRLRKAAQLLTKSNLSVAEIAYQVGFNNPKQFSKYFKAMYAVLPSVYKLNQ</sequence>
<dbReference type="SUPFAM" id="SSF55874">
    <property type="entry name" value="ATPase domain of HSP90 chaperone/DNA topoisomerase II/histidine kinase"/>
    <property type="match status" value="1"/>
</dbReference>
<evidence type="ECO:0000256" key="12">
    <source>
        <dbReference type="PROSITE-ProRule" id="PRU00169"/>
    </source>
</evidence>
<dbReference type="GO" id="GO:0003700">
    <property type="term" value="F:DNA-binding transcription factor activity"/>
    <property type="evidence" value="ECO:0007669"/>
    <property type="project" value="InterPro"/>
</dbReference>
<dbReference type="PANTHER" id="PTHR43547">
    <property type="entry name" value="TWO-COMPONENT HISTIDINE KINASE"/>
    <property type="match status" value="1"/>
</dbReference>
<dbReference type="PROSITE" id="PS01124">
    <property type="entry name" value="HTH_ARAC_FAMILY_2"/>
    <property type="match status" value="1"/>
</dbReference>
<proteinExistence type="predicted"/>
<keyword evidence="4" id="KW-0808">Transferase</keyword>